<gene>
    <name evidence="1" type="ORF">I6G66_19380</name>
</gene>
<evidence type="ECO:0000313" key="2">
    <source>
        <dbReference type="Proteomes" id="UP000594778"/>
    </source>
</evidence>
<reference evidence="1 2" key="1">
    <citation type="submission" date="2020-12" db="EMBL/GenBank/DDBJ databases">
        <title>FDA dAtabase for Regulatory Grade micrObial Sequences (FDA-ARGOS): Supporting development and validation of Infectious Disease Dx tests.</title>
        <authorList>
            <person name="Sproer C."/>
            <person name="Gronow S."/>
            <person name="Severitt S."/>
            <person name="Schroder I."/>
            <person name="Tallon L."/>
            <person name="Sadzewicz L."/>
            <person name="Zhao X."/>
            <person name="Boylan J."/>
            <person name="Ott S."/>
            <person name="Bowen H."/>
            <person name="Vavikolanu K."/>
            <person name="Mehta A."/>
            <person name="Aluvathingal J."/>
            <person name="Nadendla S."/>
            <person name="Lowell S."/>
            <person name="Myers T."/>
            <person name="Yan Y."/>
            <person name="Sichtig H."/>
        </authorList>
    </citation>
    <scope>NUCLEOTIDE SEQUENCE [LARGE SCALE GENOMIC DNA]</scope>
    <source>
        <strain evidence="1 2">FDAARGOS_909</strain>
    </source>
</reference>
<protein>
    <recommendedName>
        <fullName evidence="3">Sel1 repeat family protein</fullName>
    </recommendedName>
</protein>
<dbReference type="InterPro" id="IPR011990">
    <property type="entry name" value="TPR-like_helical_dom_sf"/>
</dbReference>
<dbReference type="EMBL" id="CP065668">
    <property type="protein sequence ID" value="QPS06470.1"/>
    <property type="molecule type" value="Genomic_DNA"/>
</dbReference>
<accession>A0A7T2VYX6</accession>
<dbReference type="Proteomes" id="UP000594778">
    <property type="component" value="Chromosome"/>
</dbReference>
<dbReference type="SUPFAM" id="SSF81901">
    <property type="entry name" value="HCP-like"/>
    <property type="match status" value="1"/>
</dbReference>
<organism evidence="1 2">
    <name type="scientific">Delftia acidovorans</name>
    <name type="common">Pseudomonas acidovorans</name>
    <name type="synonym">Comamonas acidovorans</name>
    <dbReference type="NCBI Taxonomy" id="80866"/>
    <lineage>
        <taxon>Bacteria</taxon>
        <taxon>Pseudomonadati</taxon>
        <taxon>Pseudomonadota</taxon>
        <taxon>Betaproteobacteria</taxon>
        <taxon>Burkholderiales</taxon>
        <taxon>Comamonadaceae</taxon>
        <taxon>Delftia</taxon>
    </lineage>
</organism>
<evidence type="ECO:0008006" key="3">
    <source>
        <dbReference type="Google" id="ProtNLM"/>
    </source>
</evidence>
<proteinExistence type="predicted"/>
<dbReference type="AlphaFoldDB" id="A0A7T2VYX6"/>
<dbReference type="Gene3D" id="1.25.40.10">
    <property type="entry name" value="Tetratricopeptide repeat domain"/>
    <property type="match status" value="1"/>
</dbReference>
<sequence length="511" mass="55343">MRREDVKLRMLARRGDTGARLQLGEAYLTGGPGISRSIPVGLEYLQAALPQARRQASVCIALHLPLRELLEHGLLETLRIAAEYEDVGRQKLAAWHLIRGELDLALECLGKCSASLPSHLASSVSAHTSGELLQALQILRAIQPLDIAEVMACEARQAMAMGQSHRAVRMLELLCDLPHAAPGPVIQQLIADLVHQAEVAGHDLGRLTVGWIEASLDRCAANGDVRACHMLGRALSGLPCTHLAPENLVNAQNLRKAAALLLRAADGGIVIAWLHLFRICSDYRSSVANPTLARFCLEKAARHGLPEAERRLGALVLRDATHIEPMEQGVALLHAAAAKGDVLAGLLLRSLLLPVGGDNEEEALAAIEAVQPDAPLLAMRLRLARVFGLTKLEALSVNPSTAMRPWGLVVGHNPLVAKARLCEPRAVPATTPDAQRCLEQAASMFSAQQGESLVPEGSLRARSLQMRRLFHRLQISETVFFASASSQQRDAIRVGTKWARQQQQILRQVLA</sequence>
<evidence type="ECO:0000313" key="1">
    <source>
        <dbReference type="EMBL" id="QPS06470.1"/>
    </source>
</evidence>
<name>A0A7T2VYX6_DELAC</name>